<dbReference type="RefSeq" id="WP_042158602.1">
    <property type="nucleotide sequence ID" value="NZ_CM002807.1"/>
</dbReference>
<dbReference type="Proteomes" id="UP000027395">
    <property type="component" value="Plasmid pPA50"/>
</dbReference>
<keyword evidence="2" id="KW-1185">Reference proteome</keyword>
<name>A0A073CMI6_PLAA1</name>
<keyword evidence="1" id="KW-0614">Plasmid</keyword>
<sequence>MAKFPNEFAEIIWNLKRQLLEIIDAATAAELTLFELFGETSDTMPFLDELKSVAERAAPWFSRLSNFQLRIAESQPTISADMLNLVNQSIERIQMEIPAMERSIQEVKTEWNLP</sequence>
<evidence type="ECO:0000313" key="2">
    <source>
        <dbReference type="Proteomes" id="UP000027395"/>
    </source>
</evidence>
<reference evidence="1 2" key="1">
    <citation type="journal article" date="2014" name="Appl. Environ. Microbiol.">
        <title>Elucidation of insertion elements encoded on plasmids and in vitro construction of shuttle vectors from the toxic cyanobacterium Planktothrix.</title>
        <authorList>
            <person name="Christiansen G."/>
            <person name="Goesmann A."/>
            <person name="Kurmayer R."/>
        </authorList>
    </citation>
    <scope>NUCLEOTIDE SEQUENCE [LARGE SCALE GENOMIC DNA]</scope>
    <source>
        <strain evidence="1 2">NIVA-CYA 126/8</strain>
        <plasmid evidence="1">pPA50</plasmid>
    </source>
</reference>
<proteinExistence type="predicted"/>
<dbReference type="EMBL" id="CM002807">
    <property type="protein sequence ID" value="KEI65190.1"/>
    <property type="molecule type" value="Genomic_DNA"/>
</dbReference>
<evidence type="ECO:0000313" key="1">
    <source>
        <dbReference type="EMBL" id="KEI65190.1"/>
    </source>
</evidence>
<accession>A0A073CMI6</accession>
<dbReference type="PATRIC" id="fig|388467.6.peg.4785"/>
<geneLocation type="plasmid" evidence="1 2">
    <name>pPA50</name>
</geneLocation>
<protein>
    <submittedName>
        <fullName evidence="1">Uncharacterized protein</fullName>
    </submittedName>
</protein>
<dbReference type="HOGENOM" id="CLU_145926_0_0_3"/>
<dbReference type="AlphaFoldDB" id="A0A073CMI6"/>
<organism evidence="1 2">
    <name type="scientific">Planktothrix agardhii (strain NIVA-CYA 126/8)</name>
    <dbReference type="NCBI Taxonomy" id="388467"/>
    <lineage>
        <taxon>Bacteria</taxon>
        <taxon>Bacillati</taxon>
        <taxon>Cyanobacteriota</taxon>
        <taxon>Cyanophyceae</taxon>
        <taxon>Oscillatoriophycideae</taxon>
        <taxon>Oscillatoriales</taxon>
        <taxon>Microcoleaceae</taxon>
        <taxon>Planktothrix</taxon>
    </lineage>
</organism>
<gene>
    <name evidence="1" type="ORF">A19Y_7033</name>
</gene>